<reference evidence="20" key="1">
    <citation type="submission" date="2018-12" db="EMBL/GenBank/DDBJ databases">
        <title>Tengunoibacter tsumagoiensis gen. nov., sp. nov., Dictyobacter kobayashii sp. nov., D. alpinus sp. nov., and D. joshuensis sp. nov. and description of Dictyobacteraceae fam. nov. within the order Ktedonobacterales isolated from Tengu-no-mugimeshi.</title>
        <authorList>
            <person name="Wang C.M."/>
            <person name="Zheng Y."/>
            <person name="Sakai Y."/>
            <person name="Toyoda A."/>
            <person name="Minakuchi Y."/>
            <person name="Abe K."/>
            <person name="Yokota A."/>
            <person name="Yabe S."/>
        </authorList>
    </citation>
    <scope>NUCLEOTIDE SEQUENCE [LARGE SCALE GENOMIC DNA]</scope>
    <source>
        <strain evidence="20">S-27</strain>
    </source>
</reference>
<evidence type="ECO:0000256" key="2">
    <source>
        <dbReference type="ARBA" id="ARBA00022475"/>
    </source>
</evidence>
<feature type="compositionally biased region" description="Polar residues" evidence="15">
    <location>
        <begin position="29"/>
        <end position="64"/>
    </location>
</feature>
<dbReference type="GO" id="GO:0009252">
    <property type="term" value="P:peptidoglycan biosynthetic process"/>
    <property type="evidence" value="ECO:0007669"/>
    <property type="project" value="UniProtKB-KW"/>
</dbReference>
<dbReference type="InterPro" id="IPR050396">
    <property type="entry name" value="Glycosyltr_51/Transpeptidase"/>
</dbReference>
<feature type="compositionally biased region" description="Low complexity" evidence="15">
    <location>
        <begin position="73"/>
        <end position="92"/>
    </location>
</feature>
<protein>
    <submittedName>
        <fullName evidence="19">Uncharacterized protein</fullName>
    </submittedName>
</protein>
<dbReference type="GO" id="GO:0006508">
    <property type="term" value="P:proteolysis"/>
    <property type="evidence" value="ECO:0007669"/>
    <property type="project" value="UniProtKB-KW"/>
</dbReference>
<keyword evidence="4" id="KW-0645">Protease</keyword>
<dbReference type="GO" id="GO:0008955">
    <property type="term" value="F:peptidoglycan glycosyltransferase activity"/>
    <property type="evidence" value="ECO:0007669"/>
    <property type="project" value="UniProtKB-EC"/>
</dbReference>
<comment type="caution">
    <text evidence="19">The sequence shown here is derived from an EMBL/GenBank/DDBJ whole genome shotgun (WGS) entry which is preliminary data.</text>
</comment>
<organism evidence="19 20">
    <name type="scientific">Dictyobacter aurantiacus</name>
    <dbReference type="NCBI Taxonomy" id="1936993"/>
    <lineage>
        <taxon>Bacteria</taxon>
        <taxon>Bacillati</taxon>
        <taxon>Chloroflexota</taxon>
        <taxon>Ktedonobacteria</taxon>
        <taxon>Ktedonobacterales</taxon>
        <taxon>Dictyobacteraceae</taxon>
        <taxon>Dictyobacter</taxon>
    </lineage>
</organism>
<keyword evidence="2" id="KW-1003">Cell membrane</keyword>
<dbReference type="Proteomes" id="UP000287224">
    <property type="component" value="Unassembled WGS sequence"/>
</dbReference>
<feature type="domain" description="Penicillin-binding protein transpeptidase" evidence="17">
    <location>
        <begin position="590"/>
        <end position="658"/>
    </location>
</feature>
<dbReference type="GO" id="GO:0008658">
    <property type="term" value="F:penicillin binding"/>
    <property type="evidence" value="ECO:0007669"/>
    <property type="project" value="InterPro"/>
</dbReference>
<dbReference type="PANTHER" id="PTHR32282:SF11">
    <property type="entry name" value="PENICILLIN-BINDING PROTEIN 1B"/>
    <property type="match status" value="1"/>
</dbReference>
<feature type="compositionally biased region" description="Polar residues" evidence="15">
    <location>
        <begin position="1"/>
        <end position="20"/>
    </location>
</feature>
<dbReference type="RefSeq" id="WP_126595283.1">
    <property type="nucleotide sequence ID" value="NZ_BIFQ01000001.1"/>
</dbReference>
<evidence type="ECO:0000313" key="20">
    <source>
        <dbReference type="Proteomes" id="UP000287224"/>
    </source>
</evidence>
<dbReference type="Gene3D" id="1.10.3810.10">
    <property type="entry name" value="Biosynthetic peptidoglycan transglycosylase-like"/>
    <property type="match status" value="1"/>
</dbReference>
<comment type="subcellular location">
    <subcellularLocation>
        <location evidence="1">Cell membrane</location>
    </subcellularLocation>
</comment>
<keyword evidence="5" id="KW-0328">Glycosyltransferase</keyword>
<evidence type="ECO:0000256" key="16">
    <source>
        <dbReference type="SAM" id="Phobius"/>
    </source>
</evidence>
<evidence type="ECO:0000256" key="6">
    <source>
        <dbReference type="ARBA" id="ARBA00022679"/>
    </source>
</evidence>
<keyword evidence="3" id="KW-0121">Carboxypeptidase</keyword>
<comment type="catalytic activity">
    <reaction evidence="13">
        <text>Preferential cleavage: (Ac)2-L-Lys-D-Ala-|-D-Ala. Also transpeptidation of peptidyl-alanyl moieties that are N-acyl substituents of D-alanine.</text>
        <dbReference type="EC" id="3.4.16.4"/>
    </reaction>
</comment>
<feature type="domain" description="Glycosyl transferase family 51" evidence="18">
    <location>
        <begin position="283"/>
        <end position="471"/>
    </location>
</feature>
<dbReference type="SUPFAM" id="SSF53955">
    <property type="entry name" value="Lysozyme-like"/>
    <property type="match status" value="1"/>
</dbReference>
<evidence type="ECO:0000256" key="1">
    <source>
        <dbReference type="ARBA" id="ARBA00004236"/>
    </source>
</evidence>
<keyword evidence="8" id="KW-0133">Cell shape</keyword>
<keyword evidence="16" id="KW-1133">Transmembrane helix</keyword>
<sequence length="976" mass="106656">MSDNWNPNSDENQPSENSPRPKTGGLLSNFKTQQNGHGASKSQPLPGANSASSPAGPQRNNSSLLRGGYQQFSPSAQGGQQVPPPAGQGMQQRSPSQRTSGAPNRQWQPAAGPQPGQQYSPQSQPPMSPAQQRSNLLSNTVDMMRRWSGKVATVAGHQMQPPAPYMDHYRPPSPPGPGQLVTHTSRPWKRSRVLRINQQIRQRRLKERQGGPGRVMVITLVCLLALVVLASFGSSAYAYSFYVQQQPRMEEFANQHIDQNTRIYDRNGKLLYEAYDNTSSAYSGRRVTVRYQDIPLVMQNAMTAIEDKTFWTNSGIDPLAIVRAGTSQYGGASTLTQQVIKNLTRDNSPTYQRKLNEAAMAIGLTQQYSKAKIMEMYFNVAPFGAQTYGVEVATEDYFGLRPVCETNKPCIPGISKLAYNNKTKKNDPILALARASFLAGQPNAPSATDPTMGADNKQRALDRQKLVLNAMITQGMTIDGQPDSPKITEADAQKAEALMAKQTFKPYQRQMLAPHFVQYVIDQMTKALGGGNAGAHAFLTGGYNIRTSLDLNLYNYIQAEITRHIYKPDVQKVTGAYVTLSENNNVHDAAVVVLDSKTGEILGMDGSADFNSSDPRVNGQYNVAIHARPPGSTFKPFDYATAFQMGWNPAVVLEDNETIFPTNNNVGVQVPTIQSQIDALSEAGTFYAPSDYGKTWTFEPHTVRYSTAGSLNIAAIKTMQFTSGNAVLNTMRRLGINTQVNDGLAWAIGARDISPLQMANAYETFANQGVRVQPQSILDVWDNLGNNLFHYNLEKPVSGRVFSPQVAYLMTSVLVDEPDRNVEFSGDHDLSFSDIDPNCTVNFYCAHQVAAKTGTTDSFADNWTVGYTPDVTVAVWVGNADDSPMYNVIGITGAAPIWHNVMESLVGQCNQYTTGIAGQVGDGVKCPTYNFRFSKNPTWKFPVPPGVQQVPLSSATGMQGGGTTDYVIDGQAPLQP</sequence>
<feature type="compositionally biased region" description="Polar residues" evidence="15">
    <location>
        <begin position="93"/>
        <end position="105"/>
    </location>
</feature>
<evidence type="ECO:0000256" key="8">
    <source>
        <dbReference type="ARBA" id="ARBA00022960"/>
    </source>
</evidence>
<feature type="domain" description="Penicillin-binding protein transpeptidase" evidence="17">
    <location>
        <begin position="742"/>
        <end position="902"/>
    </location>
</feature>
<comment type="catalytic activity">
    <reaction evidence="14">
        <text>[GlcNAc-(1-&gt;4)-Mur2Ac(oyl-L-Ala-gamma-D-Glu-L-Lys-D-Ala-D-Ala)](n)-di-trans,octa-cis-undecaprenyl diphosphate + beta-D-GlcNAc-(1-&gt;4)-Mur2Ac(oyl-L-Ala-gamma-D-Glu-L-Lys-D-Ala-D-Ala)-di-trans,octa-cis-undecaprenyl diphosphate = [GlcNAc-(1-&gt;4)-Mur2Ac(oyl-L-Ala-gamma-D-Glu-L-Lys-D-Ala-D-Ala)](n+1)-di-trans,octa-cis-undecaprenyl diphosphate + di-trans,octa-cis-undecaprenyl diphosphate + H(+)</text>
        <dbReference type="Rhea" id="RHEA:23708"/>
        <dbReference type="Rhea" id="RHEA-COMP:9602"/>
        <dbReference type="Rhea" id="RHEA-COMP:9603"/>
        <dbReference type="ChEBI" id="CHEBI:15378"/>
        <dbReference type="ChEBI" id="CHEBI:58405"/>
        <dbReference type="ChEBI" id="CHEBI:60033"/>
        <dbReference type="ChEBI" id="CHEBI:78435"/>
        <dbReference type="EC" id="2.4.99.28"/>
    </reaction>
</comment>
<evidence type="ECO:0000259" key="18">
    <source>
        <dbReference type="Pfam" id="PF00912"/>
    </source>
</evidence>
<keyword evidence="9" id="KW-0573">Peptidoglycan synthesis</keyword>
<evidence type="ECO:0000256" key="9">
    <source>
        <dbReference type="ARBA" id="ARBA00022984"/>
    </source>
</evidence>
<feature type="region of interest" description="Disordered" evidence="15">
    <location>
        <begin position="1"/>
        <end position="133"/>
    </location>
</feature>
<dbReference type="InterPro" id="IPR023346">
    <property type="entry name" value="Lysozyme-like_dom_sf"/>
</dbReference>
<evidence type="ECO:0000256" key="3">
    <source>
        <dbReference type="ARBA" id="ARBA00022645"/>
    </source>
</evidence>
<dbReference type="AlphaFoldDB" id="A0A401ZBG1"/>
<dbReference type="Pfam" id="PF00905">
    <property type="entry name" value="Transpeptidase"/>
    <property type="match status" value="2"/>
</dbReference>
<feature type="transmembrane region" description="Helical" evidence="16">
    <location>
        <begin position="215"/>
        <end position="239"/>
    </location>
</feature>
<dbReference type="GO" id="GO:0008360">
    <property type="term" value="P:regulation of cell shape"/>
    <property type="evidence" value="ECO:0007669"/>
    <property type="project" value="UniProtKB-KW"/>
</dbReference>
<dbReference type="GO" id="GO:0009002">
    <property type="term" value="F:serine-type D-Ala-D-Ala carboxypeptidase activity"/>
    <property type="evidence" value="ECO:0007669"/>
    <property type="project" value="UniProtKB-EC"/>
</dbReference>
<dbReference type="GO" id="GO:0005886">
    <property type="term" value="C:plasma membrane"/>
    <property type="evidence" value="ECO:0007669"/>
    <property type="project" value="UniProtKB-SubCell"/>
</dbReference>
<dbReference type="InterPro" id="IPR012338">
    <property type="entry name" value="Beta-lactam/transpept-like"/>
</dbReference>
<gene>
    <name evidence="19" type="ORF">KDAU_14220</name>
</gene>
<evidence type="ECO:0000313" key="19">
    <source>
        <dbReference type="EMBL" id="GCE04093.1"/>
    </source>
</evidence>
<keyword evidence="11" id="KW-0511">Multifunctional enzyme</keyword>
<evidence type="ECO:0000256" key="15">
    <source>
        <dbReference type="SAM" id="MobiDB-lite"/>
    </source>
</evidence>
<dbReference type="EMBL" id="BIFQ01000001">
    <property type="protein sequence ID" value="GCE04093.1"/>
    <property type="molecule type" value="Genomic_DNA"/>
</dbReference>
<accession>A0A401ZBG1</accession>
<dbReference type="GO" id="GO:0071555">
    <property type="term" value="P:cell wall organization"/>
    <property type="evidence" value="ECO:0007669"/>
    <property type="project" value="UniProtKB-KW"/>
</dbReference>
<dbReference type="GO" id="GO:0030288">
    <property type="term" value="C:outer membrane-bounded periplasmic space"/>
    <property type="evidence" value="ECO:0007669"/>
    <property type="project" value="TreeGrafter"/>
</dbReference>
<evidence type="ECO:0000256" key="7">
    <source>
        <dbReference type="ARBA" id="ARBA00022801"/>
    </source>
</evidence>
<dbReference type="Gene3D" id="3.40.710.10">
    <property type="entry name" value="DD-peptidase/beta-lactamase superfamily"/>
    <property type="match status" value="1"/>
</dbReference>
<evidence type="ECO:0000256" key="12">
    <source>
        <dbReference type="ARBA" id="ARBA00023316"/>
    </source>
</evidence>
<keyword evidence="6" id="KW-0808">Transferase</keyword>
<evidence type="ECO:0000256" key="14">
    <source>
        <dbReference type="ARBA" id="ARBA00049902"/>
    </source>
</evidence>
<dbReference type="InterPro" id="IPR001264">
    <property type="entry name" value="Glyco_trans_51"/>
</dbReference>
<keyword evidence="16" id="KW-0812">Transmembrane</keyword>
<keyword evidence="20" id="KW-1185">Reference proteome</keyword>
<keyword evidence="12" id="KW-0961">Cell wall biogenesis/degradation</keyword>
<proteinExistence type="predicted"/>
<dbReference type="SUPFAM" id="SSF56601">
    <property type="entry name" value="beta-lactamase/transpeptidase-like"/>
    <property type="match status" value="1"/>
</dbReference>
<name>A0A401ZBG1_9CHLR</name>
<keyword evidence="10 16" id="KW-0472">Membrane</keyword>
<evidence type="ECO:0000256" key="10">
    <source>
        <dbReference type="ARBA" id="ARBA00023136"/>
    </source>
</evidence>
<dbReference type="Pfam" id="PF00912">
    <property type="entry name" value="Transgly"/>
    <property type="match status" value="1"/>
</dbReference>
<dbReference type="InterPro" id="IPR001460">
    <property type="entry name" value="PCN-bd_Tpept"/>
</dbReference>
<evidence type="ECO:0000256" key="13">
    <source>
        <dbReference type="ARBA" id="ARBA00034000"/>
    </source>
</evidence>
<evidence type="ECO:0000256" key="5">
    <source>
        <dbReference type="ARBA" id="ARBA00022676"/>
    </source>
</evidence>
<evidence type="ECO:0000256" key="4">
    <source>
        <dbReference type="ARBA" id="ARBA00022670"/>
    </source>
</evidence>
<dbReference type="OrthoDB" id="9766909at2"/>
<evidence type="ECO:0000259" key="17">
    <source>
        <dbReference type="Pfam" id="PF00905"/>
    </source>
</evidence>
<feature type="compositionally biased region" description="Low complexity" evidence="15">
    <location>
        <begin position="106"/>
        <end position="122"/>
    </location>
</feature>
<dbReference type="PANTHER" id="PTHR32282">
    <property type="entry name" value="BINDING PROTEIN TRANSPEPTIDASE, PUTATIVE-RELATED"/>
    <property type="match status" value="1"/>
</dbReference>
<dbReference type="InterPro" id="IPR036950">
    <property type="entry name" value="PBP_transglycosylase"/>
</dbReference>
<evidence type="ECO:0000256" key="11">
    <source>
        <dbReference type="ARBA" id="ARBA00023268"/>
    </source>
</evidence>
<keyword evidence="7" id="KW-0378">Hydrolase</keyword>